<feature type="compositionally biased region" description="Acidic residues" evidence="1">
    <location>
        <begin position="25"/>
        <end position="35"/>
    </location>
</feature>
<reference evidence="2" key="1">
    <citation type="submission" date="2018-02" db="EMBL/GenBank/DDBJ databases">
        <title>Rhizophora mucronata_Transcriptome.</title>
        <authorList>
            <person name="Meera S.P."/>
            <person name="Sreeshan A."/>
            <person name="Augustine A."/>
        </authorList>
    </citation>
    <scope>NUCLEOTIDE SEQUENCE</scope>
    <source>
        <tissue evidence="2">Leaf</tissue>
    </source>
</reference>
<protein>
    <submittedName>
        <fullName evidence="2">Uncharacterized protein</fullName>
    </submittedName>
</protein>
<name>A0A2P2JL16_RHIMU</name>
<feature type="compositionally biased region" description="Polar residues" evidence="1">
    <location>
        <begin position="1"/>
        <end position="18"/>
    </location>
</feature>
<proteinExistence type="predicted"/>
<organism evidence="2">
    <name type="scientific">Rhizophora mucronata</name>
    <name type="common">Asiatic mangrove</name>
    <dbReference type="NCBI Taxonomy" id="61149"/>
    <lineage>
        <taxon>Eukaryota</taxon>
        <taxon>Viridiplantae</taxon>
        <taxon>Streptophyta</taxon>
        <taxon>Embryophyta</taxon>
        <taxon>Tracheophyta</taxon>
        <taxon>Spermatophyta</taxon>
        <taxon>Magnoliopsida</taxon>
        <taxon>eudicotyledons</taxon>
        <taxon>Gunneridae</taxon>
        <taxon>Pentapetalae</taxon>
        <taxon>rosids</taxon>
        <taxon>fabids</taxon>
        <taxon>Malpighiales</taxon>
        <taxon>Rhizophoraceae</taxon>
        <taxon>Rhizophora</taxon>
    </lineage>
</organism>
<dbReference type="AlphaFoldDB" id="A0A2P2JL16"/>
<sequence length="85" mass="9034">MAAGRSFSTEKTSLSPSKTKAAVVAEEEEEEDGDEGAEHGSLERLLIGCFFVFLVPRLSFRVSGIGTVSGSLSLSCFLQQSCLDS</sequence>
<evidence type="ECO:0000313" key="2">
    <source>
        <dbReference type="EMBL" id="MBW94171.1"/>
    </source>
</evidence>
<evidence type="ECO:0000256" key="1">
    <source>
        <dbReference type="SAM" id="MobiDB-lite"/>
    </source>
</evidence>
<feature type="region of interest" description="Disordered" evidence="1">
    <location>
        <begin position="1"/>
        <end position="38"/>
    </location>
</feature>
<accession>A0A2P2JL16</accession>
<dbReference type="EMBL" id="GGEC01013688">
    <property type="protein sequence ID" value="MBW94171.1"/>
    <property type="molecule type" value="Transcribed_RNA"/>
</dbReference>